<dbReference type="InterPro" id="IPR036513">
    <property type="entry name" value="STAS_dom_sf"/>
</dbReference>
<evidence type="ECO:0000313" key="3">
    <source>
        <dbReference type="Proteomes" id="UP000295537"/>
    </source>
</evidence>
<proteinExistence type="predicted"/>
<dbReference type="Pfam" id="PF01740">
    <property type="entry name" value="STAS"/>
    <property type="match status" value="1"/>
</dbReference>
<dbReference type="AlphaFoldDB" id="A0A4R2ND04"/>
<dbReference type="EMBL" id="SLXJ01000001">
    <property type="protein sequence ID" value="TCP18922.1"/>
    <property type="molecule type" value="Genomic_DNA"/>
</dbReference>
<accession>A0A4R2ND04</accession>
<protein>
    <submittedName>
        <fullName evidence="2">Phospholipid transport system transporter-binding protein</fullName>
    </submittedName>
</protein>
<sequence length="118" mass="14099">MKNQLQWRTQQNNESLIVELMGEFTRDTLLPLWNQRDSFLHPEANQHIYWDLKHLVKIDSAGFTLLTELLHHYQKRHSNCVINAPEKLKALADLFDLSDWFSQFIYCERKKNDGIENN</sequence>
<name>A0A4R2ND04_9PAST</name>
<feature type="domain" description="STAS" evidence="1">
    <location>
        <begin position="9"/>
        <end position="101"/>
    </location>
</feature>
<keyword evidence="3" id="KW-1185">Reference proteome</keyword>
<organism evidence="2 3">
    <name type="scientific">Nicoletella semolina</name>
    <dbReference type="NCBI Taxonomy" id="271160"/>
    <lineage>
        <taxon>Bacteria</taxon>
        <taxon>Pseudomonadati</taxon>
        <taxon>Pseudomonadota</taxon>
        <taxon>Gammaproteobacteria</taxon>
        <taxon>Pasteurellales</taxon>
        <taxon>Pasteurellaceae</taxon>
        <taxon>Nicoletella</taxon>
    </lineage>
</organism>
<dbReference type="InterPro" id="IPR052746">
    <property type="entry name" value="MlaB_ABC_Transporter"/>
</dbReference>
<dbReference type="Gene3D" id="3.30.750.24">
    <property type="entry name" value="STAS domain"/>
    <property type="match status" value="1"/>
</dbReference>
<dbReference type="SUPFAM" id="SSF52091">
    <property type="entry name" value="SpoIIaa-like"/>
    <property type="match status" value="1"/>
</dbReference>
<comment type="caution">
    <text evidence="2">The sequence shown here is derived from an EMBL/GenBank/DDBJ whole genome shotgun (WGS) entry which is preliminary data.</text>
</comment>
<evidence type="ECO:0000313" key="2">
    <source>
        <dbReference type="EMBL" id="TCP18922.1"/>
    </source>
</evidence>
<dbReference type="CDD" id="cd07043">
    <property type="entry name" value="STAS_anti-anti-sigma_factors"/>
    <property type="match status" value="1"/>
</dbReference>
<reference evidence="2 3" key="1">
    <citation type="submission" date="2019-03" db="EMBL/GenBank/DDBJ databases">
        <title>Genomic Encyclopedia of Type Strains, Phase IV (KMG-IV): sequencing the most valuable type-strain genomes for metagenomic binning, comparative biology and taxonomic classification.</title>
        <authorList>
            <person name="Goeker M."/>
        </authorList>
    </citation>
    <scope>NUCLEOTIDE SEQUENCE [LARGE SCALE GENOMIC DNA]</scope>
    <source>
        <strain evidence="2 3">DSM 16380</strain>
    </source>
</reference>
<dbReference type="InterPro" id="IPR002645">
    <property type="entry name" value="STAS_dom"/>
</dbReference>
<dbReference type="Proteomes" id="UP000295537">
    <property type="component" value="Unassembled WGS sequence"/>
</dbReference>
<dbReference type="OrthoDB" id="5687860at2"/>
<dbReference type="PANTHER" id="PTHR35849">
    <property type="entry name" value="BLR2341 PROTEIN"/>
    <property type="match status" value="1"/>
</dbReference>
<dbReference type="RefSeq" id="WP_132500522.1">
    <property type="nucleotide sequence ID" value="NZ_LVXA01000001.1"/>
</dbReference>
<dbReference type="PANTHER" id="PTHR35849:SF1">
    <property type="entry name" value="INTERMEMBRANE PHOSPHOLIPID TRANSPORT SYSTEM BINDING PROTEIN MLAB"/>
    <property type="match status" value="1"/>
</dbReference>
<evidence type="ECO:0000259" key="1">
    <source>
        <dbReference type="Pfam" id="PF01740"/>
    </source>
</evidence>
<gene>
    <name evidence="2" type="ORF">EV693_101189</name>
</gene>